<dbReference type="Proteomes" id="UP000010959">
    <property type="component" value="Unassembled WGS sequence"/>
</dbReference>
<protein>
    <submittedName>
        <fullName evidence="1">Uncharacterized protein</fullName>
    </submittedName>
</protein>
<dbReference type="AlphaFoldDB" id="L7CAF6"/>
<accession>L7CAF6</accession>
<dbReference type="RefSeq" id="WP_007340499.1">
    <property type="nucleotide sequence ID" value="NZ_AMWG01000172.1"/>
</dbReference>
<organism evidence="1 2">
    <name type="scientific">Rhodopirellula baltica SWK14</name>
    <dbReference type="NCBI Taxonomy" id="993516"/>
    <lineage>
        <taxon>Bacteria</taxon>
        <taxon>Pseudomonadati</taxon>
        <taxon>Planctomycetota</taxon>
        <taxon>Planctomycetia</taxon>
        <taxon>Pirellulales</taxon>
        <taxon>Pirellulaceae</taxon>
        <taxon>Rhodopirellula</taxon>
    </lineage>
</organism>
<dbReference type="EMBL" id="AMWG01000172">
    <property type="protein sequence ID" value="ELP30091.1"/>
    <property type="molecule type" value="Genomic_DNA"/>
</dbReference>
<evidence type="ECO:0000313" key="2">
    <source>
        <dbReference type="Proteomes" id="UP000010959"/>
    </source>
</evidence>
<proteinExistence type="predicted"/>
<dbReference type="PATRIC" id="fig|993516.3.peg.6404"/>
<reference evidence="1 2" key="1">
    <citation type="journal article" date="2013" name="Mar. Genomics">
        <title>Expression of sulfatases in Rhodopirellula baltica and the diversity of sulfatases in the genus Rhodopirellula.</title>
        <authorList>
            <person name="Wegner C.E."/>
            <person name="Richter-Heitmann T."/>
            <person name="Klindworth A."/>
            <person name="Klockow C."/>
            <person name="Richter M."/>
            <person name="Achstetter T."/>
            <person name="Glockner F.O."/>
            <person name="Harder J."/>
        </authorList>
    </citation>
    <scope>NUCLEOTIDE SEQUENCE [LARGE SCALE GENOMIC DNA]</scope>
    <source>
        <strain evidence="1 2">SWK14</strain>
    </source>
</reference>
<name>L7CAF6_RHOBT</name>
<gene>
    <name evidence="1" type="ORF">RBSWK_05977</name>
</gene>
<sequence>MFEVTDYHELLALNKSLFEARYHAAPDHREIPGSPFVAAMHERVLAAIFAHDNLPQPKIDEFLKWSNRTGEQDAVRHHLKDADWCRMDSDTQRQYVTILVQPFIATEAEIDALIEFAQNHHNG</sequence>
<comment type="caution">
    <text evidence="1">The sequence shown here is derived from an EMBL/GenBank/DDBJ whole genome shotgun (WGS) entry which is preliminary data.</text>
</comment>
<evidence type="ECO:0000313" key="1">
    <source>
        <dbReference type="EMBL" id="ELP30091.1"/>
    </source>
</evidence>